<dbReference type="EMBL" id="JADYXP020000007">
    <property type="protein sequence ID" value="KAL0120412.1"/>
    <property type="molecule type" value="Genomic_DNA"/>
</dbReference>
<proteinExistence type="predicted"/>
<feature type="compositionally biased region" description="Polar residues" evidence="1">
    <location>
        <begin position="252"/>
        <end position="262"/>
    </location>
</feature>
<name>A0AAW2G1M8_9HYME</name>
<reference evidence="2 3" key="1">
    <citation type="submission" date="2023-03" db="EMBL/GenBank/DDBJ databases">
        <title>High recombination rates correlate with genetic variation in Cardiocondyla obscurior ants.</title>
        <authorList>
            <person name="Errbii M."/>
        </authorList>
    </citation>
    <scope>NUCLEOTIDE SEQUENCE [LARGE SCALE GENOMIC DNA]</scope>
    <source>
        <strain evidence="2">Alpha-2009</strain>
        <tissue evidence="2">Whole body</tissue>
    </source>
</reference>
<dbReference type="Proteomes" id="UP001430953">
    <property type="component" value="Unassembled WGS sequence"/>
</dbReference>
<evidence type="ECO:0000313" key="3">
    <source>
        <dbReference type="Proteomes" id="UP001430953"/>
    </source>
</evidence>
<dbReference type="AlphaFoldDB" id="A0AAW2G1M8"/>
<comment type="caution">
    <text evidence="2">The sequence shown here is derived from an EMBL/GenBank/DDBJ whole genome shotgun (WGS) entry which is preliminary data.</text>
</comment>
<gene>
    <name evidence="2" type="ORF">PUN28_008239</name>
</gene>
<sequence length="289" mass="33065">MGKRRHSDKENIDYRLLKRIKRLERKLTERRSPRGKKGHSREKFTERRSSVSYSRYDSPHSESPTRMNKSNQQNSPLQQEITPLSTDSSAQPGSSKQTDRQAQEDTTQGSTLDAKVLEILGARLEPKKGLPTEEKKLLIKKFPIPSNCTGLDSPNLNLESLSGAVRLLADVQFNESTIRRSLIKKNLDSSVRDILTSTITDEWLFGKELDEKIKKVKTLESSSKVLEPKTQQSSNRNSKNAKRPPRRPANMRSRTTASGQKFTTHRRSLFTPQRTSRDRCNQSNYRSRA</sequence>
<feature type="region of interest" description="Disordered" evidence="1">
    <location>
        <begin position="23"/>
        <end position="110"/>
    </location>
</feature>
<accession>A0AAW2G1M8</accession>
<organism evidence="2 3">
    <name type="scientific">Cardiocondyla obscurior</name>
    <dbReference type="NCBI Taxonomy" id="286306"/>
    <lineage>
        <taxon>Eukaryota</taxon>
        <taxon>Metazoa</taxon>
        <taxon>Ecdysozoa</taxon>
        <taxon>Arthropoda</taxon>
        <taxon>Hexapoda</taxon>
        <taxon>Insecta</taxon>
        <taxon>Pterygota</taxon>
        <taxon>Neoptera</taxon>
        <taxon>Endopterygota</taxon>
        <taxon>Hymenoptera</taxon>
        <taxon>Apocrita</taxon>
        <taxon>Aculeata</taxon>
        <taxon>Formicoidea</taxon>
        <taxon>Formicidae</taxon>
        <taxon>Myrmicinae</taxon>
        <taxon>Cardiocondyla</taxon>
    </lineage>
</organism>
<keyword evidence="3" id="KW-1185">Reference proteome</keyword>
<feature type="region of interest" description="Disordered" evidence="1">
    <location>
        <begin position="220"/>
        <end position="289"/>
    </location>
</feature>
<protein>
    <submittedName>
        <fullName evidence="2">Uncharacterized protein</fullName>
    </submittedName>
</protein>
<feature type="compositionally biased region" description="Polar residues" evidence="1">
    <location>
        <begin position="62"/>
        <end position="96"/>
    </location>
</feature>
<evidence type="ECO:0000313" key="2">
    <source>
        <dbReference type="EMBL" id="KAL0120412.1"/>
    </source>
</evidence>
<evidence type="ECO:0000256" key="1">
    <source>
        <dbReference type="SAM" id="MobiDB-lite"/>
    </source>
</evidence>
<feature type="compositionally biased region" description="Polar residues" evidence="1">
    <location>
        <begin position="220"/>
        <end position="238"/>
    </location>
</feature>